<evidence type="ECO:0000313" key="3">
    <source>
        <dbReference type="EMBL" id="EJW96245.1"/>
    </source>
</evidence>
<proteinExistence type="predicted"/>
<reference evidence="3" key="1">
    <citation type="journal article" date="2012" name="PLoS ONE">
        <title>Gene sets for utilization of primary and secondary nutrition supplies in the distal gut of endangered iberian lynx.</title>
        <authorList>
            <person name="Alcaide M."/>
            <person name="Messina E."/>
            <person name="Richter M."/>
            <person name="Bargiela R."/>
            <person name="Peplies J."/>
            <person name="Huws S.A."/>
            <person name="Newbold C.J."/>
            <person name="Golyshin P.N."/>
            <person name="Simon M.A."/>
            <person name="Lopez G."/>
            <person name="Yakimov M.M."/>
            <person name="Ferrer M."/>
        </authorList>
    </citation>
    <scope>NUCLEOTIDE SEQUENCE</scope>
</reference>
<keyword evidence="1" id="KW-0175">Coiled coil</keyword>
<dbReference type="AlphaFoldDB" id="J9C8M4"/>
<comment type="caution">
    <text evidence="3">The sequence shown here is derived from an EMBL/GenBank/DDBJ whole genome shotgun (WGS) entry which is preliminary data.</text>
</comment>
<evidence type="ECO:0000256" key="1">
    <source>
        <dbReference type="SAM" id="Coils"/>
    </source>
</evidence>
<dbReference type="InterPro" id="IPR046228">
    <property type="entry name" value="DUF6261"/>
</dbReference>
<name>J9C8M4_9ZZZZ</name>
<dbReference type="Pfam" id="PF19775">
    <property type="entry name" value="DUF6261"/>
    <property type="match status" value="1"/>
</dbReference>
<feature type="coiled-coil region" evidence="1">
    <location>
        <begin position="36"/>
        <end position="63"/>
    </location>
</feature>
<accession>J9C8M4</accession>
<feature type="region of interest" description="Disordered" evidence="2">
    <location>
        <begin position="234"/>
        <end position="294"/>
    </location>
</feature>
<gene>
    <name evidence="3" type="ORF">EVA_15649</name>
</gene>
<feature type="compositionally biased region" description="Basic and acidic residues" evidence="2">
    <location>
        <begin position="255"/>
        <end position="267"/>
    </location>
</feature>
<dbReference type="EMBL" id="AMCI01005387">
    <property type="protein sequence ID" value="EJW96245.1"/>
    <property type="molecule type" value="Genomic_DNA"/>
</dbReference>
<organism evidence="3">
    <name type="scientific">gut metagenome</name>
    <dbReference type="NCBI Taxonomy" id="749906"/>
    <lineage>
        <taxon>unclassified sequences</taxon>
        <taxon>metagenomes</taxon>
        <taxon>organismal metagenomes</taxon>
    </lineage>
</organism>
<sequence>MSTVVSKITLRKLDNDRHFEFIKSCVEFFSEKKYDQNQVQEKLTALQTAMEEEDRNLKLLQTNQKLNVVKEQDIIRDHCYMALRDCIKGHSGCSASPIYEAARQMYMLIKHNAVDPKAAFDKETAQIHNLANDLAEEEYQTALTTAALMPIYDEMVRANKAVAEAQTQRIAEDVSRGVGTLTDARTAADKAYGELIRVAEAAAIMFGEPYDTDLKYWSGKVDYTKANLELKEAMSAARRKKEEQQGGQTDVNPEDSDKQPGADKNPGDTDMNPDNPGKNPAEGGGIITPAEPEA</sequence>
<protein>
    <submittedName>
        <fullName evidence="3">Hemagglutinin protein HagB</fullName>
    </submittedName>
</protein>
<evidence type="ECO:0000256" key="2">
    <source>
        <dbReference type="SAM" id="MobiDB-lite"/>
    </source>
</evidence>